<name>A0ABT2EBS0_9GAMM</name>
<dbReference type="PROSITE" id="PS50885">
    <property type="entry name" value="HAMP"/>
    <property type="match status" value="1"/>
</dbReference>
<comment type="caution">
    <text evidence="5">The sequence shown here is derived from an EMBL/GenBank/DDBJ whole genome shotgun (WGS) entry which is preliminary data.</text>
</comment>
<evidence type="ECO:0000313" key="6">
    <source>
        <dbReference type="Proteomes" id="UP001165542"/>
    </source>
</evidence>
<dbReference type="PANTHER" id="PTHR33121:SF23">
    <property type="entry name" value="CYCLIC DI-GMP PHOSPHODIESTERASE PDEB"/>
    <property type="match status" value="1"/>
</dbReference>
<dbReference type="InterPro" id="IPR043128">
    <property type="entry name" value="Rev_trsase/Diguanyl_cyclase"/>
</dbReference>
<dbReference type="CDD" id="cd01948">
    <property type="entry name" value="EAL"/>
    <property type="match status" value="1"/>
</dbReference>
<feature type="transmembrane region" description="Helical" evidence="1">
    <location>
        <begin position="7"/>
        <end position="27"/>
    </location>
</feature>
<dbReference type="InterPro" id="IPR001633">
    <property type="entry name" value="EAL_dom"/>
</dbReference>
<dbReference type="Proteomes" id="UP001165542">
    <property type="component" value="Unassembled WGS sequence"/>
</dbReference>
<evidence type="ECO:0000259" key="4">
    <source>
        <dbReference type="PROSITE" id="PS50887"/>
    </source>
</evidence>
<organism evidence="5 6">
    <name type="scientific">Halomonas dongshanensis</name>
    <dbReference type="NCBI Taxonomy" id="2890835"/>
    <lineage>
        <taxon>Bacteria</taxon>
        <taxon>Pseudomonadati</taxon>
        <taxon>Pseudomonadota</taxon>
        <taxon>Gammaproteobacteria</taxon>
        <taxon>Oceanospirillales</taxon>
        <taxon>Halomonadaceae</taxon>
        <taxon>Halomonas</taxon>
    </lineage>
</organism>
<dbReference type="EMBL" id="JAJISC010000003">
    <property type="protein sequence ID" value="MCS2609026.1"/>
    <property type="molecule type" value="Genomic_DNA"/>
</dbReference>
<accession>A0ABT2EBS0</accession>
<dbReference type="Gene3D" id="3.20.20.450">
    <property type="entry name" value="EAL domain"/>
    <property type="match status" value="1"/>
</dbReference>
<dbReference type="InterPro" id="IPR042461">
    <property type="entry name" value="LapD_MoxY_peri_C"/>
</dbReference>
<dbReference type="InterPro" id="IPR029787">
    <property type="entry name" value="Nucleotide_cyclase"/>
</dbReference>
<sequence>MSLIKQLWLAIVTVLLVSFVGSLLVSISTSRSYIEQEVRIKNEDNATALALSMSQLDKDPVTLELLIAAQFDTGYYRQIVLRDPQGEVLIERSAPSYEGDVPRWFRQLVHFDVPEGSATIQDGWRQFGTLTLASQHSFAYAALWRSMLELAAWFALAGLLSLLLAWVLVRGIKKPLDRVVTQARDIGARRFTTSEEPKTLELRQLAQAMNTLSADVHHMLSQEGEKLDALRRHLQHDRITGALNREAFMGRLTAALTSDDVRASGVMAMVRVSQLEKLNQQLGHNATDALLKALASRLESLGKQWHVPLVGRLNGSDFAVMAPAAESPELLAKELTTLLQTLAADTHPQPTESPSEHSERPRLLAAVMPYASDDERGTLLATLDDALAEAESSVHTSVVVRDREYHSLFHTHAEWREALDAALAKGPQLAFFPVVDATGQIVHYECPARLELEQAWQSAGVFLPWVTRLGIEPALDMAVVKKALAELALTPTRTLGLNLSIASITSARFVNELRALLEATPLAQNLCFEVPAALDAQAVASLRSLSHALRPLGCQLGIEHVGAEFTRLADLHDMGLAYLKVDSSLIRRLDASSEQQAIVRGMATLCHSLGIQVIAEGVTTEAELTAAFQAGADGATGPGVRELH</sequence>
<gene>
    <name evidence="5" type="ORF">LLY24_06800</name>
</gene>
<feature type="transmembrane region" description="Helical" evidence="1">
    <location>
        <begin position="150"/>
        <end position="169"/>
    </location>
</feature>
<feature type="domain" description="EAL" evidence="2">
    <location>
        <begin position="408"/>
        <end position="644"/>
    </location>
</feature>
<proteinExistence type="predicted"/>
<dbReference type="PANTHER" id="PTHR33121">
    <property type="entry name" value="CYCLIC DI-GMP PHOSPHODIESTERASE PDEF"/>
    <property type="match status" value="1"/>
</dbReference>
<dbReference type="RefSeq" id="WP_259035543.1">
    <property type="nucleotide sequence ID" value="NZ_JAJISC010000003.1"/>
</dbReference>
<dbReference type="SUPFAM" id="SSF141868">
    <property type="entry name" value="EAL domain-like"/>
    <property type="match status" value="1"/>
</dbReference>
<dbReference type="Pfam" id="PF16448">
    <property type="entry name" value="LapD_MoxY_N"/>
    <property type="match status" value="1"/>
</dbReference>
<dbReference type="Pfam" id="PF00563">
    <property type="entry name" value="EAL"/>
    <property type="match status" value="1"/>
</dbReference>
<evidence type="ECO:0000259" key="2">
    <source>
        <dbReference type="PROSITE" id="PS50883"/>
    </source>
</evidence>
<dbReference type="InterPro" id="IPR032244">
    <property type="entry name" value="LapD_MoxY_N"/>
</dbReference>
<protein>
    <submittedName>
        <fullName evidence="5">EAL domain-containing protein</fullName>
    </submittedName>
</protein>
<feature type="domain" description="HAMP" evidence="3">
    <location>
        <begin position="170"/>
        <end position="221"/>
    </location>
</feature>
<keyword evidence="1" id="KW-0472">Membrane</keyword>
<dbReference type="Gene3D" id="6.20.270.20">
    <property type="entry name" value="LapD/MoxY periplasmic domain"/>
    <property type="match status" value="1"/>
</dbReference>
<feature type="domain" description="GGDEF" evidence="4">
    <location>
        <begin position="263"/>
        <end position="403"/>
    </location>
</feature>
<dbReference type="PROSITE" id="PS50887">
    <property type="entry name" value="GGDEF"/>
    <property type="match status" value="1"/>
</dbReference>
<dbReference type="Gene3D" id="3.30.110.200">
    <property type="match status" value="1"/>
</dbReference>
<dbReference type="Pfam" id="PF00672">
    <property type="entry name" value="HAMP"/>
    <property type="match status" value="1"/>
</dbReference>
<dbReference type="Pfam" id="PF00990">
    <property type="entry name" value="GGDEF"/>
    <property type="match status" value="1"/>
</dbReference>
<keyword evidence="6" id="KW-1185">Reference proteome</keyword>
<evidence type="ECO:0000313" key="5">
    <source>
        <dbReference type="EMBL" id="MCS2609026.1"/>
    </source>
</evidence>
<dbReference type="SMART" id="SM00052">
    <property type="entry name" value="EAL"/>
    <property type="match status" value="1"/>
</dbReference>
<dbReference type="InterPro" id="IPR035919">
    <property type="entry name" value="EAL_sf"/>
</dbReference>
<dbReference type="PROSITE" id="PS50883">
    <property type="entry name" value="EAL"/>
    <property type="match status" value="1"/>
</dbReference>
<evidence type="ECO:0000256" key="1">
    <source>
        <dbReference type="SAM" id="Phobius"/>
    </source>
</evidence>
<dbReference type="SMART" id="SM00267">
    <property type="entry name" value="GGDEF"/>
    <property type="match status" value="1"/>
</dbReference>
<keyword evidence="1" id="KW-0812">Transmembrane</keyword>
<evidence type="ECO:0000259" key="3">
    <source>
        <dbReference type="PROSITE" id="PS50885"/>
    </source>
</evidence>
<dbReference type="SUPFAM" id="SSF55073">
    <property type="entry name" value="Nucleotide cyclase"/>
    <property type="match status" value="1"/>
</dbReference>
<dbReference type="Gene3D" id="3.30.70.270">
    <property type="match status" value="1"/>
</dbReference>
<dbReference type="InterPro" id="IPR000160">
    <property type="entry name" value="GGDEF_dom"/>
</dbReference>
<dbReference type="InterPro" id="IPR050706">
    <property type="entry name" value="Cyclic-di-GMP_PDE-like"/>
</dbReference>
<dbReference type="SMART" id="SM00304">
    <property type="entry name" value="HAMP"/>
    <property type="match status" value="1"/>
</dbReference>
<reference evidence="5" key="1">
    <citation type="submission" date="2021-11" db="EMBL/GenBank/DDBJ databases">
        <title>Halomonas sp., isolated from a coastal aquaculture zone in Dongshan Bay.</title>
        <authorList>
            <person name="Lin W."/>
        </authorList>
    </citation>
    <scope>NUCLEOTIDE SEQUENCE</scope>
    <source>
        <strain evidence="5">Yzlin-01</strain>
    </source>
</reference>
<dbReference type="InterPro" id="IPR003660">
    <property type="entry name" value="HAMP_dom"/>
</dbReference>
<keyword evidence="1" id="KW-1133">Transmembrane helix</keyword>